<dbReference type="Proteomes" id="UP001428341">
    <property type="component" value="Unassembled WGS sequence"/>
</dbReference>
<organism evidence="1 2">
    <name type="scientific">Citrus x changshan-huyou</name>
    <dbReference type="NCBI Taxonomy" id="2935761"/>
    <lineage>
        <taxon>Eukaryota</taxon>
        <taxon>Viridiplantae</taxon>
        <taxon>Streptophyta</taxon>
        <taxon>Embryophyta</taxon>
        <taxon>Tracheophyta</taxon>
        <taxon>Spermatophyta</taxon>
        <taxon>Magnoliopsida</taxon>
        <taxon>eudicotyledons</taxon>
        <taxon>Gunneridae</taxon>
        <taxon>Pentapetalae</taxon>
        <taxon>rosids</taxon>
        <taxon>malvids</taxon>
        <taxon>Sapindales</taxon>
        <taxon>Rutaceae</taxon>
        <taxon>Aurantioideae</taxon>
        <taxon>Citrus</taxon>
    </lineage>
</organism>
<protein>
    <recommendedName>
        <fullName evidence="3">F-box associated domain-containing protein</fullName>
    </recommendedName>
</protein>
<evidence type="ECO:0000313" key="2">
    <source>
        <dbReference type="Proteomes" id="UP001428341"/>
    </source>
</evidence>
<evidence type="ECO:0008006" key="3">
    <source>
        <dbReference type="Google" id="ProtNLM"/>
    </source>
</evidence>
<reference evidence="1 2" key="1">
    <citation type="submission" date="2024-05" db="EMBL/GenBank/DDBJ databases">
        <title>Haplotype-resolved chromosome-level genome assembly of Huyou (Citrus changshanensis).</title>
        <authorList>
            <person name="Miao C."/>
            <person name="Chen W."/>
            <person name="Wu Y."/>
            <person name="Wang L."/>
            <person name="Zhao S."/>
            <person name="Grierson D."/>
            <person name="Xu C."/>
            <person name="Chen K."/>
        </authorList>
    </citation>
    <scope>NUCLEOTIDE SEQUENCE [LARGE SCALE GENOMIC DNA]</scope>
    <source>
        <strain evidence="1">01-14</strain>
        <tissue evidence="1">Leaf</tissue>
    </source>
</reference>
<accession>A0AAP0LQX8</accession>
<gene>
    <name evidence="1" type="ORF">WN944_025604</name>
</gene>
<dbReference type="EMBL" id="JBCGBO010000024">
    <property type="protein sequence ID" value="KAK9182459.1"/>
    <property type="molecule type" value="Genomic_DNA"/>
</dbReference>
<proteinExistence type="predicted"/>
<name>A0AAP0LQX8_9ROSI</name>
<dbReference type="AlphaFoldDB" id="A0AAP0LQX8"/>
<sequence>MKPHLAPKLSKIKSFGRRQHNCTVFSGGSWRPWGRQRRWWWRRFWRQPRWWQMSYWKRRKSLWIHNDGKHHVLTGREFEVFSLKTESWKKGNLPWEIVSLAKAESGILVNEALRWKIEYACLESIVFSFDAILRYVCNYKQFRTFLPPKCIGKELDIGAFGGVLCVLLNHDGGYFEMWTKEDGQKQNWIKLIDEYSKVDECSSF</sequence>
<comment type="caution">
    <text evidence="1">The sequence shown here is derived from an EMBL/GenBank/DDBJ whole genome shotgun (WGS) entry which is preliminary data.</text>
</comment>
<keyword evidence="2" id="KW-1185">Reference proteome</keyword>
<evidence type="ECO:0000313" key="1">
    <source>
        <dbReference type="EMBL" id="KAK9182459.1"/>
    </source>
</evidence>